<evidence type="ECO:0000259" key="2">
    <source>
        <dbReference type="PROSITE" id="PS50850"/>
    </source>
</evidence>
<dbReference type="Pfam" id="PF07690">
    <property type="entry name" value="MFS_1"/>
    <property type="match status" value="1"/>
</dbReference>
<evidence type="ECO:0000256" key="1">
    <source>
        <dbReference type="SAM" id="Phobius"/>
    </source>
</evidence>
<dbReference type="GO" id="GO:0022857">
    <property type="term" value="F:transmembrane transporter activity"/>
    <property type="evidence" value="ECO:0007669"/>
    <property type="project" value="InterPro"/>
</dbReference>
<feature type="transmembrane region" description="Helical" evidence="1">
    <location>
        <begin position="90"/>
        <end position="109"/>
    </location>
</feature>
<feature type="transmembrane region" description="Helical" evidence="1">
    <location>
        <begin position="401"/>
        <end position="420"/>
    </location>
</feature>
<name>A0A6J6ECB0_9ZZZZ</name>
<feature type="transmembrane region" description="Helical" evidence="1">
    <location>
        <begin position="58"/>
        <end position="78"/>
    </location>
</feature>
<feature type="transmembrane region" description="Helical" evidence="1">
    <location>
        <begin position="336"/>
        <end position="362"/>
    </location>
</feature>
<keyword evidence="1" id="KW-0812">Transmembrane</keyword>
<dbReference type="PROSITE" id="PS50850">
    <property type="entry name" value="MFS"/>
    <property type="match status" value="1"/>
</dbReference>
<feature type="transmembrane region" description="Helical" evidence="1">
    <location>
        <begin position="179"/>
        <end position="199"/>
    </location>
</feature>
<dbReference type="CDD" id="cd17355">
    <property type="entry name" value="MFS_YcxA_like"/>
    <property type="match status" value="1"/>
</dbReference>
<dbReference type="InterPro" id="IPR020846">
    <property type="entry name" value="MFS_dom"/>
</dbReference>
<feature type="transmembrane region" description="Helical" evidence="1">
    <location>
        <begin position="369"/>
        <end position="389"/>
    </location>
</feature>
<feature type="transmembrane region" description="Helical" evidence="1">
    <location>
        <begin position="245"/>
        <end position="268"/>
    </location>
</feature>
<dbReference type="InterPro" id="IPR036259">
    <property type="entry name" value="MFS_trans_sf"/>
</dbReference>
<dbReference type="Gene3D" id="1.20.1250.20">
    <property type="entry name" value="MFS general substrate transporter like domains"/>
    <property type="match status" value="2"/>
</dbReference>
<feature type="transmembrane region" description="Helical" evidence="1">
    <location>
        <begin position="22"/>
        <end position="46"/>
    </location>
</feature>
<dbReference type="InterPro" id="IPR011701">
    <property type="entry name" value="MFS"/>
</dbReference>
<feature type="transmembrane region" description="Helical" evidence="1">
    <location>
        <begin position="115"/>
        <end position="135"/>
    </location>
</feature>
<feature type="transmembrane region" description="Helical" evidence="1">
    <location>
        <begin position="147"/>
        <end position="167"/>
    </location>
</feature>
<protein>
    <submittedName>
        <fullName evidence="3">Unannotated protein</fullName>
    </submittedName>
</protein>
<dbReference type="SUPFAM" id="SSF103473">
    <property type="entry name" value="MFS general substrate transporter"/>
    <property type="match status" value="1"/>
</dbReference>
<feature type="transmembrane region" description="Helical" evidence="1">
    <location>
        <begin position="312"/>
        <end position="330"/>
    </location>
</feature>
<feature type="domain" description="Major facilitator superfamily (MFS) profile" evidence="2">
    <location>
        <begin position="23"/>
        <end position="425"/>
    </location>
</feature>
<reference evidence="3" key="1">
    <citation type="submission" date="2020-05" db="EMBL/GenBank/DDBJ databases">
        <authorList>
            <person name="Chiriac C."/>
            <person name="Salcher M."/>
            <person name="Ghai R."/>
            <person name="Kavagutti S V."/>
        </authorList>
    </citation>
    <scope>NUCLEOTIDE SEQUENCE</scope>
</reference>
<dbReference type="PANTHER" id="PTHR11360:SF284">
    <property type="entry name" value="EG:103B4.3 PROTEIN-RELATED"/>
    <property type="match status" value="1"/>
</dbReference>
<organism evidence="3">
    <name type="scientific">freshwater metagenome</name>
    <dbReference type="NCBI Taxonomy" id="449393"/>
    <lineage>
        <taxon>unclassified sequences</taxon>
        <taxon>metagenomes</taxon>
        <taxon>ecological metagenomes</taxon>
    </lineage>
</organism>
<accession>A0A6J6ECB0</accession>
<dbReference type="AlphaFoldDB" id="A0A6J6ECB0"/>
<keyword evidence="1" id="KW-1133">Transmembrane helix</keyword>
<evidence type="ECO:0000313" key="3">
    <source>
        <dbReference type="EMBL" id="CAB4574091.1"/>
    </source>
</evidence>
<dbReference type="InterPro" id="IPR050327">
    <property type="entry name" value="Proton-linked_MCT"/>
</dbReference>
<sequence>MSEHAGSAAPASPASDRSRRHWVVFGAAFAILLGAAGTRSAAGVLVDPLREEFGWGRGTVGLAVSINVLLFGFIGPFAAALQQRYGLRRVTTTALVIIAVGAALTTQMSQPWHLYLLWGAVVGIGSGCMATVFASTVASRWFVARRGLVTGALTAASASGQLVFLPLLTRLADGPGWRWVGTTVAIGALAVVPVGLFLLRDRPEDVGLVPYGAGPAWTPPPAMVGNPVANALDAFRAARSSGTFWLLWGSFAVCGLSTNGLIGTHFISAAHDHGVDGPTAATYLALIGVFDIAGTIASGYLTDRYDPRKLLLAYYLLRGLSLFVLDPALASGGGSLFGFMVFYGLDWVATVPPTVALCIAHFGRDRGPLVYGWVFAGHQVGAAVAAWGAGALHDVTGSYRSAFVLAGVFCLLASAGVMRIDPRQPQFEPGAGTIEPVGSRS</sequence>
<keyword evidence="1" id="KW-0472">Membrane</keyword>
<proteinExistence type="predicted"/>
<dbReference type="EMBL" id="CAEZSR010000111">
    <property type="protein sequence ID" value="CAB4574091.1"/>
    <property type="molecule type" value="Genomic_DNA"/>
</dbReference>
<gene>
    <name evidence="3" type="ORF">UFOPK1493_02593</name>
</gene>
<feature type="transmembrane region" description="Helical" evidence="1">
    <location>
        <begin position="280"/>
        <end position="300"/>
    </location>
</feature>
<dbReference type="PANTHER" id="PTHR11360">
    <property type="entry name" value="MONOCARBOXYLATE TRANSPORTER"/>
    <property type="match status" value="1"/>
</dbReference>